<dbReference type="SUPFAM" id="SSF53098">
    <property type="entry name" value="Ribonuclease H-like"/>
    <property type="match status" value="1"/>
</dbReference>
<accession>A0A0F9P5J3</accession>
<dbReference type="GO" id="GO:0003676">
    <property type="term" value="F:nucleic acid binding"/>
    <property type="evidence" value="ECO:0007669"/>
    <property type="project" value="InterPro"/>
</dbReference>
<name>A0A0F9P5J3_9ZZZZ</name>
<dbReference type="InterPro" id="IPR045290">
    <property type="entry name" value="MOC1-like"/>
</dbReference>
<sequence>MINALGIDPGISGAVALLGSDGSVRFWNTPSIKTGGKRDYDSANMQELLLEALELAVEAENLPKGTNVEPLGLHLHAYIERAQAMPKQGVTSMFNYGKGFGLWLGLLRGIGIPHTLVSPRRWKAVMLSDMPKDKGASLLRAKQLFPLCTSQLQLVKDHNKAEALLIAAYGQRL</sequence>
<organism evidence="1">
    <name type="scientific">marine sediment metagenome</name>
    <dbReference type="NCBI Taxonomy" id="412755"/>
    <lineage>
        <taxon>unclassified sequences</taxon>
        <taxon>metagenomes</taxon>
        <taxon>ecological metagenomes</taxon>
    </lineage>
</organism>
<protein>
    <submittedName>
        <fullName evidence="1">Uncharacterized protein</fullName>
    </submittedName>
</protein>
<dbReference type="AlphaFoldDB" id="A0A0F9P5J3"/>
<dbReference type="CDD" id="cd22992">
    <property type="entry name" value="MOC1"/>
    <property type="match status" value="1"/>
</dbReference>
<dbReference type="Gene3D" id="3.30.420.10">
    <property type="entry name" value="Ribonuclease H-like superfamily/Ribonuclease H"/>
    <property type="match status" value="1"/>
</dbReference>
<dbReference type="PANTHER" id="PTHR36015">
    <property type="entry name" value="HOLLIDAY JUNCTION RESOLVASE MOC1, CHLOROPLASTIC-RELATED"/>
    <property type="match status" value="1"/>
</dbReference>
<evidence type="ECO:0000313" key="1">
    <source>
        <dbReference type="EMBL" id="KKN19697.1"/>
    </source>
</evidence>
<dbReference type="InterPro" id="IPR012337">
    <property type="entry name" value="RNaseH-like_sf"/>
</dbReference>
<reference evidence="1" key="1">
    <citation type="journal article" date="2015" name="Nature">
        <title>Complex archaea that bridge the gap between prokaryotes and eukaryotes.</title>
        <authorList>
            <person name="Spang A."/>
            <person name="Saw J.H."/>
            <person name="Jorgensen S.L."/>
            <person name="Zaremba-Niedzwiedzka K."/>
            <person name="Martijn J."/>
            <person name="Lind A.E."/>
            <person name="van Eijk R."/>
            <person name="Schleper C."/>
            <person name="Guy L."/>
            <person name="Ettema T.J."/>
        </authorList>
    </citation>
    <scope>NUCLEOTIDE SEQUENCE</scope>
</reference>
<dbReference type="InterPro" id="IPR036397">
    <property type="entry name" value="RNaseH_sf"/>
</dbReference>
<gene>
    <name evidence="1" type="ORF">LCGC14_0943180</name>
</gene>
<dbReference type="EMBL" id="LAZR01003310">
    <property type="protein sequence ID" value="KKN19697.1"/>
    <property type="molecule type" value="Genomic_DNA"/>
</dbReference>
<dbReference type="PANTHER" id="PTHR36015:SF6">
    <property type="entry name" value="HOLLIDAY JUNCTION RESOLVASE MOC1, CHLOROPLASTIC-RELATED"/>
    <property type="match status" value="1"/>
</dbReference>
<comment type="caution">
    <text evidence="1">The sequence shown here is derived from an EMBL/GenBank/DDBJ whole genome shotgun (WGS) entry which is preliminary data.</text>
</comment>
<dbReference type="GO" id="GO:0008821">
    <property type="term" value="F:crossover junction DNA endonuclease activity"/>
    <property type="evidence" value="ECO:0007669"/>
    <property type="project" value="InterPro"/>
</dbReference>
<proteinExistence type="predicted"/>